<dbReference type="PANTHER" id="PTHR21477:SF12">
    <property type="entry name" value="PROTEIN PHLOEM PROTEIN 2-LIKE A10"/>
    <property type="match status" value="1"/>
</dbReference>
<evidence type="ECO:0008006" key="3">
    <source>
        <dbReference type="Google" id="ProtNLM"/>
    </source>
</evidence>
<proteinExistence type="predicted"/>
<dbReference type="InterPro" id="IPR019141">
    <property type="entry name" value="DUF2045"/>
</dbReference>
<comment type="caution">
    <text evidence="1">The sequence shown here is derived from an EMBL/GenBank/DDBJ whole genome shotgun (WGS) entry which is preliminary data.</text>
</comment>
<gene>
    <name evidence="1" type="ORF">CASFOL_037126</name>
</gene>
<evidence type="ECO:0000313" key="2">
    <source>
        <dbReference type="Proteomes" id="UP001632038"/>
    </source>
</evidence>
<evidence type="ECO:0000313" key="1">
    <source>
        <dbReference type="EMBL" id="KAL3618898.1"/>
    </source>
</evidence>
<accession>A0ABD3BN23</accession>
<name>A0ABD3BN23_9LAMI</name>
<dbReference type="EMBL" id="JAVIJP010000070">
    <property type="protein sequence ID" value="KAL3618898.1"/>
    <property type="molecule type" value="Genomic_DNA"/>
</dbReference>
<dbReference type="PANTHER" id="PTHR21477">
    <property type="entry name" value="ZGC:172139"/>
    <property type="match status" value="1"/>
</dbReference>
<dbReference type="AlphaFoldDB" id="A0ABD3BN23"/>
<dbReference type="Proteomes" id="UP001632038">
    <property type="component" value="Unassembled WGS sequence"/>
</dbReference>
<keyword evidence="2" id="KW-1185">Reference proteome</keyword>
<protein>
    <recommendedName>
        <fullName evidence="3">Protein PHLOEM PROTEIN 2-LIKE A10</fullName>
    </recommendedName>
</protein>
<reference evidence="2" key="1">
    <citation type="journal article" date="2024" name="IScience">
        <title>Strigolactones Initiate the Formation of Haustorium-like Structures in Castilleja.</title>
        <authorList>
            <person name="Buerger M."/>
            <person name="Peterson D."/>
            <person name="Chory J."/>
        </authorList>
    </citation>
    <scope>NUCLEOTIDE SEQUENCE [LARGE SCALE GENOMIC DNA]</scope>
</reference>
<organism evidence="1 2">
    <name type="scientific">Castilleja foliolosa</name>
    <dbReference type="NCBI Taxonomy" id="1961234"/>
    <lineage>
        <taxon>Eukaryota</taxon>
        <taxon>Viridiplantae</taxon>
        <taxon>Streptophyta</taxon>
        <taxon>Embryophyta</taxon>
        <taxon>Tracheophyta</taxon>
        <taxon>Spermatophyta</taxon>
        <taxon>Magnoliopsida</taxon>
        <taxon>eudicotyledons</taxon>
        <taxon>Gunneridae</taxon>
        <taxon>Pentapetalae</taxon>
        <taxon>asterids</taxon>
        <taxon>lamiids</taxon>
        <taxon>Lamiales</taxon>
        <taxon>Orobanchaceae</taxon>
        <taxon>Pedicularideae</taxon>
        <taxon>Castillejinae</taxon>
        <taxon>Castilleja</taxon>
    </lineage>
</organism>
<sequence length="388" mass="43376">MELELLGKSFEHKNRKKKWAVVLGALGFTCYSAYRFYNSPSVVKKRQKLLNLFTALVSIAEMLSDSSITIGIISKDINEFIRSDSNQIPQSLKQVSKIAMSDEFSESLTRISQAMTLGIIRGYQHESIKNGKSLVLDKLFSEAGSGFVSVVVGSFARNLVMALYSEWKSNDNFQNNLKWIDIAYEDKCRELIGNGIRLVVSTAVTVYLDKTKNINTYDEIFAGLTNPKHDAKVRDMLVSVCNGAVETFVRAVNAKSNSNYSKIDDFEDGFIIGDEKGGIRTKLRRLKDKNQESGWARKMSSTLAVQTNRKFVLDVTGKVTSETVRSFLEFLQQKVSEVMKKSGDVVQQEVVDRGFEAIGCLSRKSSAVTTICLTLCLNILNSPWMLAP</sequence>